<organism evidence="3 4">
    <name type="scientific">Streptomyces roseoviridis</name>
    <dbReference type="NCBI Taxonomy" id="67361"/>
    <lineage>
        <taxon>Bacteria</taxon>
        <taxon>Bacillati</taxon>
        <taxon>Actinomycetota</taxon>
        <taxon>Actinomycetes</taxon>
        <taxon>Kitasatosporales</taxon>
        <taxon>Streptomycetaceae</taxon>
        <taxon>Streptomyces</taxon>
    </lineage>
</organism>
<proteinExistence type="predicted"/>
<evidence type="ECO:0000313" key="4">
    <source>
        <dbReference type="Proteomes" id="UP001589716"/>
    </source>
</evidence>
<evidence type="ECO:0000259" key="2">
    <source>
        <dbReference type="Pfam" id="PF20028"/>
    </source>
</evidence>
<dbReference type="SUPFAM" id="SSF50494">
    <property type="entry name" value="Trypsin-like serine proteases"/>
    <property type="match status" value="1"/>
</dbReference>
<feature type="domain" description="vWA-MoxR associated protein C-terminal" evidence="2">
    <location>
        <begin position="422"/>
        <end position="683"/>
    </location>
</feature>
<accession>A0ABV5QQI3</accession>
<protein>
    <submittedName>
        <fullName evidence="3">Trypsin-like peptidase domain-containing protein</fullName>
    </submittedName>
</protein>
<dbReference type="RefSeq" id="WP_345485686.1">
    <property type="nucleotide sequence ID" value="NZ_BAAAWU010000001.1"/>
</dbReference>
<dbReference type="Gene3D" id="2.40.10.120">
    <property type="match status" value="1"/>
</dbReference>
<name>A0ABV5QQI3_9ACTN</name>
<dbReference type="Proteomes" id="UP001589716">
    <property type="component" value="Unassembled WGS sequence"/>
</dbReference>
<keyword evidence="4" id="KW-1185">Reference proteome</keyword>
<evidence type="ECO:0000313" key="3">
    <source>
        <dbReference type="EMBL" id="MFB9555768.1"/>
    </source>
</evidence>
<gene>
    <name evidence="3" type="ORF">ACFFTP_16435</name>
</gene>
<dbReference type="InterPro" id="IPR045450">
    <property type="entry name" value="VMAP_C"/>
</dbReference>
<dbReference type="Pfam" id="PF13365">
    <property type="entry name" value="Trypsin_2"/>
    <property type="match status" value="1"/>
</dbReference>
<dbReference type="Pfam" id="PF20028">
    <property type="entry name" value="VMAP-C"/>
    <property type="match status" value="1"/>
</dbReference>
<feature type="region of interest" description="Disordered" evidence="1">
    <location>
        <begin position="679"/>
        <end position="703"/>
    </location>
</feature>
<sequence length="703" mass="76098">MSAFDALVRPALVRIAAPGGGYDPHGDPFWGTGFFIAPGWVLTCAHVVAKGGSAVWRKEPAVGITWEGGRTTGRVVLAKPRPATPEETRTFWDFPDLALVRVEDARDAACVRLSERPPTTPARISLHGWSRQTGEVAVRDVEGQASGFSGGALLLRWAVPVEGCSGGPVVDLGRGAVIGVNKGRGQDEGAAVPLTSLRELHDVPGGEVLHEVLRAHDRHHLARHRSFHSGRTWTDAQTELWPATARGVSPVRRVQLYGRFAELPPPSGPGEVMSLVDAVKRRVLHPEYQAVLETDARTWRDGVGLLHELHAPRREHGPEATDLGLDAVLLYAARVARHLTERYGPGPGIDGLTDWIADESGGAHVAVREEIAALLDPAPAPGGGDAAVLAAGAPAGIRDGERGARADVRVEIDAVPYSSPRRYAWRVMLLFDGRTVSPLRGDDGGVPRDRLRETLRGPLTDALRLGDSGDHLAAIEVVLPRELFDEPLDTWRLSPDDEPFGERSLPLGQRRTVVIRDRHRSRHPPSPEWRKRWRGSESGPLRAVPLRAEVLTAAGDGDGDAHAPHRRKESRMSAYERLDAVGDGSVPVYCGPVAGGDGQRAMEAALAAGHPIALWRRSARDHEDCAEFHERAGELLAAAAGAEGLHRPVRTLRRMRAAETEGDPCERSDHAWAEDLAVLYDPPDRPPYDAPLQGPVLLAEPDR</sequence>
<evidence type="ECO:0000256" key="1">
    <source>
        <dbReference type="SAM" id="MobiDB-lite"/>
    </source>
</evidence>
<dbReference type="InterPro" id="IPR009003">
    <property type="entry name" value="Peptidase_S1_PA"/>
</dbReference>
<dbReference type="EMBL" id="JBHMCT010000009">
    <property type="protein sequence ID" value="MFB9555768.1"/>
    <property type="molecule type" value="Genomic_DNA"/>
</dbReference>
<comment type="caution">
    <text evidence="3">The sequence shown here is derived from an EMBL/GenBank/DDBJ whole genome shotgun (WGS) entry which is preliminary data.</text>
</comment>
<reference evidence="3 4" key="1">
    <citation type="submission" date="2024-09" db="EMBL/GenBank/DDBJ databases">
        <authorList>
            <person name="Sun Q."/>
            <person name="Mori K."/>
        </authorList>
    </citation>
    <scope>NUCLEOTIDE SEQUENCE [LARGE SCALE GENOMIC DNA]</scope>
    <source>
        <strain evidence="3 4">JCM 4414</strain>
    </source>
</reference>